<dbReference type="AlphaFoldDB" id="A0A8J6FX61"/>
<keyword evidence="2" id="KW-1185">Reference proteome</keyword>
<reference evidence="1" key="1">
    <citation type="thesis" date="2020" institute="ProQuest LLC" country="789 East Eisenhower Parkway, Ann Arbor, MI, USA">
        <title>Comparative Genomics and Chromosome Evolution.</title>
        <authorList>
            <person name="Mudd A.B."/>
        </authorList>
    </citation>
    <scope>NUCLEOTIDE SEQUENCE</scope>
    <source>
        <strain evidence="1">HN-11 Male</strain>
        <tissue evidence="1">Kidney and liver</tissue>
    </source>
</reference>
<dbReference type="EMBL" id="WNTK01000001">
    <property type="protein sequence ID" value="KAG9494504.1"/>
    <property type="molecule type" value="Genomic_DNA"/>
</dbReference>
<evidence type="ECO:0000313" key="2">
    <source>
        <dbReference type="Proteomes" id="UP000770717"/>
    </source>
</evidence>
<comment type="caution">
    <text evidence="1">The sequence shown here is derived from an EMBL/GenBank/DDBJ whole genome shotgun (WGS) entry which is preliminary data.</text>
</comment>
<organism evidence="1 2">
    <name type="scientific">Eleutherodactylus coqui</name>
    <name type="common">Puerto Rican coqui</name>
    <dbReference type="NCBI Taxonomy" id="57060"/>
    <lineage>
        <taxon>Eukaryota</taxon>
        <taxon>Metazoa</taxon>
        <taxon>Chordata</taxon>
        <taxon>Craniata</taxon>
        <taxon>Vertebrata</taxon>
        <taxon>Euteleostomi</taxon>
        <taxon>Amphibia</taxon>
        <taxon>Batrachia</taxon>
        <taxon>Anura</taxon>
        <taxon>Neobatrachia</taxon>
        <taxon>Hyloidea</taxon>
        <taxon>Eleutherodactylidae</taxon>
        <taxon>Eleutherodactylinae</taxon>
        <taxon>Eleutherodactylus</taxon>
        <taxon>Eleutherodactylus</taxon>
    </lineage>
</organism>
<proteinExistence type="predicted"/>
<dbReference type="Proteomes" id="UP000770717">
    <property type="component" value="Unassembled WGS sequence"/>
</dbReference>
<name>A0A8J6FX61_ELECQ</name>
<sequence length="66" mass="7667">MNDIPDPIPFETHPFIFNMKAHFEFDWLINSLVHSTSAQVRARVTRDVTPMSTYRPHFHIIGSVLS</sequence>
<gene>
    <name evidence="1" type="ORF">GDO78_002035</name>
</gene>
<accession>A0A8J6FX61</accession>
<evidence type="ECO:0000313" key="1">
    <source>
        <dbReference type="EMBL" id="KAG9494504.1"/>
    </source>
</evidence>
<protein>
    <submittedName>
        <fullName evidence="1">Uncharacterized protein</fullName>
    </submittedName>
</protein>